<keyword evidence="3" id="KW-0274">FAD</keyword>
<dbReference type="InterPro" id="IPR002938">
    <property type="entry name" value="FAD-bd"/>
</dbReference>
<dbReference type="PANTHER" id="PTHR43004">
    <property type="entry name" value="TRK SYSTEM POTASSIUM UPTAKE PROTEIN"/>
    <property type="match status" value="1"/>
</dbReference>
<dbReference type="GO" id="GO:0004497">
    <property type="term" value="F:monooxygenase activity"/>
    <property type="evidence" value="ECO:0007669"/>
    <property type="project" value="UniProtKB-KW"/>
</dbReference>
<dbReference type="Gene3D" id="3.50.50.60">
    <property type="entry name" value="FAD/NAD(P)-binding domain"/>
    <property type="match status" value="2"/>
</dbReference>
<keyword evidence="6" id="KW-1185">Reference proteome</keyword>
<dbReference type="PRINTS" id="PR00420">
    <property type="entry name" value="RNGMNOXGNASE"/>
</dbReference>
<name>A0ABT1CFZ0_9PROT</name>
<dbReference type="PANTHER" id="PTHR43004:SF19">
    <property type="entry name" value="BINDING MONOOXYGENASE, PUTATIVE (JCVI)-RELATED"/>
    <property type="match status" value="1"/>
</dbReference>
<dbReference type="Gene3D" id="3.30.70.2450">
    <property type="match status" value="1"/>
</dbReference>
<keyword evidence="5" id="KW-0503">Monooxygenase</keyword>
<evidence type="ECO:0000259" key="4">
    <source>
        <dbReference type="Pfam" id="PF01494"/>
    </source>
</evidence>
<keyword evidence="5" id="KW-0560">Oxidoreductase</keyword>
<organism evidence="5 6">
    <name type="scientific">Asaia lannensis NBRC 102526</name>
    <dbReference type="NCBI Taxonomy" id="1307926"/>
    <lineage>
        <taxon>Bacteria</taxon>
        <taxon>Pseudomonadati</taxon>
        <taxon>Pseudomonadota</taxon>
        <taxon>Alphaproteobacteria</taxon>
        <taxon>Acetobacterales</taxon>
        <taxon>Acetobacteraceae</taxon>
        <taxon>Asaia</taxon>
    </lineage>
</organism>
<dbReference type="Pfam" id="PF21274">
    <property type="entry name" value="Rng_hyd_C"/>
    <property type="match status" value="1"/>
</dbReference>
<comment type="caution">
    <text evidence="5">The sequence shown here is derived from an EMBL/GenBank/DDBJ whole genome shotgun (WGS) entry which is preliminary data.</text>
</comment>
<sequence>MTYVDVAIIGAGPVGMLLAIELSLTGTSCLLLEADREPEDVQKALSVGPLGAEALMRRGFGAELDAMEARTIAMTRSSASSAGGGWARPLTGVKRFSGHFAGIPLPAQEVDDLRPTRFIDQRFLQQMLLADIVRRDIPFWRGCRVTGIEHRQDGVMLDLFHEPDQSDTRCRKLSCRYVVGCDGGRSFLRKRGGFAFPGTPPSLGFYQVFATFEHAQDVPQSGWQMQPGGVLAYGPIPDRLFLVDFSGPPAEAQAVPDRTQVEQALARVCGRPIVLKDYHGGRCWTDHTRLVDTYRKGNLFLAGDAAHIHAPFGGQGLGLGLCDAANLGWKLGAVLSGRAPQTLLDSYTAERRPVAEAVLANTQAQMALMRPDTQSRALRRLMVDMLTESSAGARLSAEMKGFAIRYDLEGKRCDDTQTGALVADRILADGHRLYSLMQDGAAVLLHPAGEAPPPVSMPERVIAAGWTENSLALIRPDGCLAWQGERYDRAGCQQALTQWFGMGAAPVS</sequence>
<comment type="cofactor">
    <cofactor evidence="1">
        <name>FAD</name>
        <dbReference type="ChEBI" id="CHEBI:57692"/>
    </cofactor>
</comment>
<accession>A0ABT1CFZ0</accession>
<dbReference type="InterPro" id="IPR050641">
    <property type="entry name" value="RIFMO-like"/>
</dbReference>
<dbReference type="Proteomes" id="UP001523401">
    <property type="component" value="Unassembled WGS sequence"/>
</dbReference>
<proteinExistence type="predicted"/>
<dbReference type="EMBL" id="JAMXQU010000004">
    <property type="protein sequence ID" value="MCO6159788.1"/>
    <property type="molecule type" value="Genomic_DNA"/>
</dbReference>
<feature type="domain" description="FAD-binding" evidence="4">
    <location>
        <begin position="4"/>
        <end position="361"/>
    </location>
</feature>
<reference evidence="5 6" key="1">
    <citation type="submission" date="2022-06" db="EMBL/GenBank/DDBJ databases">
        <title>Whole-genome of Asaia lannensis strain LMG 27011T.</title>
        <authorList>
            <person name="Sombolestani A."/>
        </authorList>
    </citation>
    <scope>NUCLEOTIDE SEQUENCE [LARGE SCALE GENOMIC DNA]</scope>
    <source>
        <strain evidence="5 6">NBRC 102526</strain>
    </source>
</reference>
<evidence type="ECO:0000313" key="6">
    <source>
        <dbReference type="Proteomes" id="UP001523401"/>
    </source>
</evidence>
<evidence type="ECO:0000313" key="5">
    <source>
        <dbReference type="EMBL" id="MCO6159788.1"/>
    </source>
</evidence>
<keyword evidence="2" id="KW-0285">Flavoprotein</keyword>
<dbReference type="Gene3D" id="3.40.30.120">
    <property type="match status" value="1"/>
</dbReference>
<dbReference type="SUPFAM" id="SSF51905">
    <property type="entry name" value="FAD/NAD(P)-binding domain"/>
    <property type="match status" value="1"/>
</dbReference>
<gene>
    <name evidence="5" type="ORF">NF685_07090</name>
</gene>
<evidence type="ECO:0000256" key="3">
    <source>
        <dbReference type="ARBA" id="ARBA00022827"/>
    </source>
</evidence>
<protein>
    <submittedName>
        <fullName evidence="5">FAD-dependent monooxygenase</fullName>
    </submittedName>
</protein>
<dbReference type="Pfam" id="PF01494">
    <property type="entry name" value="FAD_binding_3"/>
    <property type="match status" value="1"/>
</dbReference>
<evidence type="ECO:0000256" key="2">
    <source>
        <dbReference type="ARBA" id="ARBA00022630"/>
    </source>
</evidence>
<dbReference type="RefSeq" id="WP_252849126.1">
    <property type="nucleotide sequence ID" value="NZ_BAPW01000010.1"/>
</dbReference>
<evidence type="ECO:0000256" key="1">
    <source>
        <dbReference type="ARBA" id="ARBA00001974"/>
    </source>
</evidence>
<dbReference type="InterPro" id="IPR036188">
    <property type="entry name" value="FAD/NAD-bd_sf"/>
</dbReference>